<comment type="caution">
    <text evidence="1">The sequence shown here is derived from an EMBL/GenBank/DDBJ whole genome shotgun (WGS) entry which is preliminary data.</text>
</comment>
<sequence>MQTVTLAERPDLAAALDRPELNPGPEFVRHDDVAERLWGQLETRFPEYQVMLLEEGRVVARGASVPLCWEEPDVDLPDEGFDWALSQAVDDHEADRAPTVAASLLIAVVPDRRRQGLSTAVAEALRDNAAARGLSALIVPLRPTLKHRYPLIPMGTYAGWAQGGGEAPFDPWLRVHWKAGARILHTCERSRTVTGTLAEWEEWVRMELPSSGEYVIPGGLSPLVLDRPAGTGHYVEANVWARHDIGPGAGTQTSDSR</sequence>
<reference evidence="1 2" key="1">
    <citation type="submission" date="2020-08" db="EMBL/GenBank/DDBJ databases">
        <title>Sequencing the genomes of 1000 actinobacteria strains.</title>
        <authorList>
            <person name="Klenk H.-P."/>
        </authorList>
    </citation>
    <scope>NUCLEOTIDE SEQUENCE [LARGE SCALE GENOMIC DNA]</scope>
    <source>
        <strain evidence="1 2">DSM 44551</strain>
    </source>
</reference>
<gene>
    <name evidence="1" type="ORF">HDA36_000615</name>
</gene>
<dbReference type="GO" id="GO:0016740">
    <property type="term" value="F:transferase activity"/>
    <property type="evidence" value="ECO:0007669"/>
    <property type="project" value="UniProtKB-KW"/>
</dbReference>
<dbReference type="Proteomes" id="UP000572635">
    <property type="component" value="Unassembled WGS sequence"/>
</dbReference>
<dbReference type="AlphaFoldDB" id="A0A7W8QHN6"/>
<name>A0A7W8QHN6_9ACTN</name>
<keyword evidence="2" id="KW-1185">Reference proteome</keyword>
<proteinExistence type="predicted"/>
<dbReference type="InterPro" id="IPR016181">
    <property type="entry name" value="Acyl_CoA_acyltransferase"/>
</dbReference>
<evidence type="ECO:0000313" key="1">
    <source>
        <dbReference type="EMBL" id="MBB5430531.1"/>
    </source>
</evidence>
<evidence type="ECO:0000313" key="2">
    <source>
        <dbReference type="Proteomes" id="UP000572635"/>
    </source>
</evidence>
<dbReference type="EMBL" id="JACHDB010000001">
    <property type="protein sequence ID" value="MBB5430531.1"/>
    <property type="molecule type" value="Genomic_DNA"/>
</dbReference>
<organism evidence="1 2">
    <name type="scientific">Nocardiopsis composta</name>
    <dbReference type="NCBI Taxonomy" id="157465"/>
    <lineage>
        <taxon>Bacteria</taxon>
        <taxon>Bacillati</taxon>
        <taxon>Actinomycetota</taxon>
        <taxon>Actinomycetes</taxon>
        <taxon>Streptosporangiales</taxon>
        <taxon>Nocardiopsidaceae</taxon>
        <taxon>Nocardiopsis</taxon>
    </lineage>
</organism>
<protein>
    <submittedName>
        <fullName evidence="1">GNAT superfamily N-acetyltransferase</fullName>
    </submittedName>
</protein>
<dbReference type="RefSeq" id="WP_246528164.1">
    <property type="nucleotide sequence ID" value="NZ_BAAAJD010000023.1"/>
</dbReference>
<dbReference type="Gene3D" id="3.40.630.30">
    <property type="match status" value="1"/>
</dbReference>
<keyword evidence="1" id="KW-0808">Transferase</keyword>
<accession>A0A7W8QHN6</accession>
<dbReference type="SUPFAM" id="SSF55729">
    <property type="entry name" value="Acyl-CoA N-acyltransferases (Nat)"/>
    <property type="match status" value="1"/>
</dbReference>